<dbReference type="PANTHER" id="PTHR43649">
    <property type="entry name" value="ARABINOSE-BINDING PROTEIN-RELATED"/>
    <property type="match status" value="1"/>
</dbReference>
<keyword evidence="2" id="KW-0813">Transport</keyword>
<dbReference type="OrthoDB" id="8317736at2"/>
<evidence type="ECO:0000313" key="5">
    <source>
        <dbReference type="EMBL" id="ASU85147.1"/>
    </source>
</evidence>
<keyword evidence="6" id="KW-1185">Reference proteome</keyword>
<reference evidence="5 6" key="1">
    <citation type="submission" date="2017-08" db="EMBL/GenBank/DDBJ databases">
        <title>The complete genome sequence of Nocardiopsis gilva YIM 90087.</title>
        <authorList>
            <person name="Yin M."/>
            <person name="Tang S."/>
        </authorList>
    </citation>
    <scope>NUCLEOTIDE SEQUENCE [LARGE SCALE GENOMIC DNA]</scope>
    <source>
        <strain evidence="5 6">YIM 90087</strain>
    </source>
</reference>
<organism evidence="5 6">
    <name type="scientific">Nocardiopsis gilva YIM 90087</name>
    <dbReference type="NCBI Taxonomy" id="1235441"/>
    <lineage>
        <taxon>Bacteria</taxon>
        <taxon>Bacillati</taxon>
        <taxon>Actinomycetota</taxon>
        <taxon>Actinomycetes</taxon>
        <taxon>Streptosporangiales</taxon>
        <taxon>Nocardiopsidaceae</taxon>
        <taxon>Nocardiopsis</taxon>
    </lineage>
</organism>
<evidence type="ECO:0000256" key="1">
    <source>
        <dbReference type="ARBA" id="ARBA00008520"/>
    </source>
</evidence>
<sequence>MSHPSTTVPRTGGAVPHGSRGPRSPRALPRFPQPTTLLTAALTVVTVLTGCAPGTGGGADGDGGGETTLTVWSWRPEDAAGYERIFDAYEKRHPGVKVEFTGHKNTEYPAILQTGLTQRSGGPDVVQLKPYGPIQAFIQAGQLAPLDEEVDLSSWPEETVDAARGREDGGIYGVPFALQTLGVLYNREIFAEHGLEPPETWDDMIDAAKKLKKADIIPFATSGQEPWVLALLRETMGATRVGGDAFSQKVLDGTTDFTDPDYVASLRAVADLKPYLPSDVTAVGYTDAQTLFTSGRAAMYPGGGFELAPFRQANPDLDIGYFDAPVVPGSPVDAPLTPGFADGSYGVNASSQNKDAAVELVAWMATEEFGRAFAEELHQIPAVPGVEPTDPLLAAMLRGYQDHGTPYMMGVHFGYGDPLGRDAEGMALASLLLGELTAKEAGKQVQKDVAAWFEPKG</sequence>
<dbReference type="AlphaFoldDB" id="A0A223SAK1"/>
<dbReference type="Pfam" id="PF01547">
    <property type="entry name" value="SBP_bac_1"/>
    <property type="match status" value="1"/>
</dbReference>
<dbReference type="InterPro" id="IPR006059">
    <property type="entry name" value="SBP"/>
</dbReference>
<name>A0A223SAK1_9ACTN</name>
<evidence type="ECO:0000256" key="4">
    <source>
        <dbReference type="SAM" id="MobiDB-lite"/>
    </source>
</evidence>
<evidence type="ECO:0008006" key="7">
    <source>
        <dbReference type="Google" id="ProtNLM"/>
    </source>
</evidence>
<dbReference type="EMBL" id="CP022753">
    <property type="protein sequence ID" value="ASU85147.1"/>
    <property type="molecule type" value="Genomic_DNA"/>
</dbReference>
<evidence type="ECO:0000256" key="3">
    <source>
        <dbReference type="ARBA" id="ARBA00022729"/>
    </source>
</evidence>
<dbReference type="InterPro" id="IPR006061">
    <property type="entry name" value="SBP_1_CS"/>
</dbReference>
<dbReference type="RefSeq" id="WP_017620372.1">
    <property type="nucleotide sequence ID" value="NZ_ANBG01000312.1"/>
</dbReference>
<feature type="region of interest" description="Disordered" evidence="4">
    <location>
        <begin position="1"/>
        <end position="31"/>
    </location>
</feature>
<keyword evidence="3" id="KW-0732">Signal</keyword>
<accession>A0A223SAK1</accession>
<gene>
    <name evidence="5" type="ORF">CDO52_22245</name>
</gene>
<proteinExistence type="inferred from homology"/>
<evidence type="ECO:0000313" key="6">
    <source>
        <dbReference type="Proteomes" id="UP000215005"/>
    </source>
</evidence>
<dbReference type="KEGG" id="ngv:CDO52_22245"/>
<dbReference type="PANTHER" id="PTHR43649:SF12">
    <property type="entry name" value="DIACETYLCHITOBIOSE BINDING PROTEIN DASA"/>
    <property type="match status" value="1"/>
</dbReference>
<dbReference type="Gene3D" id="3.40.190.10">
    <property type="entry name" value="Periplasmic binding protein-like II"/>
    <property type="match status" value="2"/>
</dbReference>
<dbReference type="SUPFAM" id="SSF53850">
    <property type="entry name" value="Periplasmic binding protein-like II"/>
    <property type="match status" value="1"/>
</dbReference>
<comment type="similarity">
    <text evidence="1">Belongs to the bacterial solute-binding protein 1 family.</text>
</comment>
<dbReference type="InterPro" id="IPR050490">
    <property type="entry name" value="Bact_solute-bd_prot1"/>
</dbReference>
<dbReference type="Proteomes" id="UP000215005">
    <property type="component" value="Chromosome"/>
</dbReference>
<protein>
    <recommendedName>
        <fullName evidence="7">Sugar ABC transporter substrate-binding protein</fullName>
    </recommendedName>
</protein>
<dbReference type="PROSITE" id="PS01037">
    <property type="entry name" value="SBP_BACTERIAL_1"/>
    <property type="match status" value="1"/>
</dbReference>
<dbReference type="GO" id="GO:0055085">
    <property type="term" value="P:transmembrane transport"/>
    <property type="evidence" value="ECO:0007669"/>
    <property type="project" value="InterPro"/>
</dbReference>
<evidence type="ECO:0000256" key="2">
    <source>
        <dbReference type="ARBA" id="ARBA00022448"/>
    </source>
</evidence>